<organism evidence="2 3">
    <name type="scientific">Stylosanthes scabra</name>
    <dbReference type="NCBI Taxonomy" id="79078"/>
    <lineage>
        <taxon>Eukaryota</taxon>
        <taxon>Viridiplantae</taxon>
        <taxon>Streptophyta</taxon>
        <taxon>Embryophyta</taxon>
        <taxon>Tracheophyta</taxon>
        <taxon>Spermatophyta</taxon>
        <taxon>Magnoliopsida</taxon>
        <taxon>eudicotyledons</taxon>
        <taxon>Gunneridae</taxon>
        <taxon>Pentapetalae</taxon>
        <taxon>rosids</taxon>
        <taxon>fabids</taxon>
        <taxon>Fabales</taxon>
        <taxon>Fabaceae</taxon>
        <taxon>Papilionoideae</taxon>
        <taxon>50 kb inversion clade</taxon>
        <taxon>dalbergioids sensu lato</taxon>
        <taxon>Dalbergieae</taxon>
        <taxon>Pterocarpus clade</taxon>
        <taxon>Stylosanthes</taxon>
    </lineage>
</organism>
<reference evidence="2 3" key="1">
    <citation type="journal article" date="2023" name="Plants (Basel)">
        <title>Bridging the Gap: Combining Genomics and Transcriptomics Approaches to Understand Stylosanthes scabra, an Orphan Legume from the Brazilian Caatinga.</title>
        <authorList>
            <person name="Ferreira-Neto J.R.C."/>
            <person name="da Silva M.D."/>
            <person name="Binneck E."/>
            <person name="de Melo N.F."/>
            <person name="da Silva R.H."/>
            <person name="de Melo A.L.T.M."/>
            <person name="Pandolfi V."/>
            <person name="Bustamante F.O."/>
            <person name="Brasileiro-Vidal A.C."/>
            <person name="Benko-Iseppon A.M."/>
        </authorList>
    </citation>
    <scope>NUCLEOTIDE SEQUENCE [LARGE SCALE GENOMIC DNA]</scope>
    <source>
        <tissue evidence="2">Leaves</tissue>
    </source>
</reference>
<protein>
    <recommendedName>
        <fullName evidence="4">Secreted protein</fullName>
    </recommendedName>
</protein>
<proteinExistence type="predicted"/>
<keyword evidence="1" id="KW-0732">Signal</keyword>
<keyword evidence="3" id="KW-1185">Reference proteome</keyword>
<evidence type="ECO:0000313" key="3">
    <source>
        <dbReference type="Proteomes" id="UP001341840"/>
    </source>
</evidence>
<evidence type="ECO:0000256" key="1">
    <source>
        <dbReference type="SAM" id="SignalP"/>
    </source>
</evidence>
<evidence type="ECO:0000313" key="2">
    <source>
        <dbReference type="EMBL" id="MED6172787.1"/>
    </source>
</evidence>
<comment type="caution">
    <text evidence="2">The sequence shown here is derived from an EMBL/GenBank/DDBJ whole genome shotgun (WGS) entry which is preliminary data.</text>
</comment>
<dbReference type="Proteomes" id="UP001341840">
    <property type="component" value="Unassembled WGS sequence"/>
</dbReference>
<name>A0ABU6VHC0_9FABA</name>
<dbReference type="EMBL" id="JASCZI010151427">
    <property type="protein sequence ID" value="MED6172787.1"/>
    <property type="molecule type" value="Genomic_DNA"/>
</dbReference>
<accession>A0ABU6VHC0</accession>
<evidence type="ECO:0008006" key="4">
    <source>
        <dbReference type="Google" id="ProtNLM"/>
    </source>
</evidence>
<sequence>MMQNFFLRLTAAIWRGNCELMLVFLVHPFGSCGAPEGEWEKRKENHKDPNESFIKRFKIGINYTIRIRRFHHGKTVSGSVCVGKKEGTFRISNDQDCAIRPS</sequence>
<feature type="chain" id="PRO_5046945237" description="Secreted protein" evidence="1">
    <location>
        <begin position="34"/>
        <end position="102"/>
    </location>
</feature>
<gene>
    <name evidence="2" type="ORF">PIB30_053174</name>
</gene>
<feature type="signal peptide" evidence="1">
    <location>
        <begin position="1"/>
        <end position="33"/>
    </location>
</feature>